<dbReference type="PANTHER" id="PTHR46972:SF1">
    <property type="entry name" value="FAD DEPENDENT OXIDOREDUCTASE DOMAIN-CONTAINING PROTEIN"/>
    <property type="match status" value="1"/>
</dbReference>
<accession>A0A0A2VX60</accession>
<organism evidence="5 6">
    <name type="scientific">Beauveria bassiana D1-5</name>
    <dbReference type="NCBI Taxonomy" id="1245745"/>
    <lineage>
        <taxon>Eukaryota</taxon>
        <taxon>Fungi</taxon>
        <taxon>Dikarya</taxon>
        <taxon>Ascomycota</taxon>
        <taxon>Pezizomycotina</taxon>
        <taxon>Sordariomycetes</taxon>
        <taxon>Hypocreomycetidae</taxon>
        <taxon>Hypocreales</taxon>
        <taxon>Cordycipitaceae</taxon>
        <taxon>Beauveria</taxon>
    </lineage>
</organism>
<comment type="caution">
    <text evidence="5">The sequence shown here is derived from an EMBL/GenBank/DDBJ whole genome shotgun (WGS) entry which is preliminary data.</text>
</comment>
<evidence type="ECO:0000256" key="4">
    <source>
        <dbReference type="ARBA" id="ARBA00023033"/>
    </source>
</evidence>
<dbReference type="PANTHER" id="PTHR46972">
    <property type="entry name" value="MONOOXYGENASE ASQM-RELATED"/>
    <property type="match status" value="1"/>
</dbReference>
<dbReference type="eggNOG" id="KOG2614">
    <property type="taxonomic scope" value="Eukaryota"/>
</dbReference>
<protein>
    <recommendedName>
        <fullName evidence="7">FAD-binding domain-containing protein</fullName>
    </recommendedName>
</protein>
<dbReference type="STRING" id="1245745.A0A0A2VX60"/>
<dbReference type="GO" id="GO:0004497">
    <property type="term" value="F:monooxygenase activity"/>
    <property type="evidence" value="ECO:0007669"/>
    <property type="project" value="UniProtKB-KW"/>
</dbReference>
<keyword evidence="4" id="KW-0503">Monooxygenase</keyword>
<evidence type="ECO:0000313" key="6">
    <source>
        <dbReference type="Proteomes" id="UP000030106"/>
    </source>
</evidence>
<dbReference type="OrthoDB" id="655030at2759"/>
<evidence type="ECO:0008006" key="7">
    <source>
        <dbReference type="Google" id="ProtNLM"/>
    </source>
</evidence>
<keyword evidence="2" id="KW-0274">FAD</keyword>
<name>A0A0A2VX60_BEABA</name>
<dbReference type="AlphaFoldDB" id="A0A0A2VX60"/>
<evidence type="ECO:0000256" key="1">
    <source>
        <dbReference type="ARBA" id="ARBA00022630"/>
    </source>
</evidence>
<keyword evidence="1" id="KW-0285">Flavoprotein</keyword>
<dbReference type="SUPFAM" id="SSF51905">
    <property type="entry name" value="FAD/NAD(P)-binding domain"/>
    <property type="match status" value="1"/>
</dbReference>
<dbReference type="Proteomes" id="UP000030106">
    <property type="component" value="Unassembled WGS sequence"/>
</dbReference>
<dbReference type="InterPro" id="IPR036188">
    <property type="entry name" value="FAD/NAD-bd_sf"/>
</dbReference>
<sequence>MASDSKHFLSGRKVIVCGAGLGGLTFVLSLLKFWDAAVPAPEVVIVDADGREESINRGLYDLQLNADTEESALVGLGDLGLYDAVVAQAVTRNNPDSTMHVWDKSWKSLMTIKPKVMEGFSTGGVRIRRTALLSLLIEAVEARTKITWRTSVQDAKRLPDGTLRVSLLDKNTGAASQEECALLVAADGDDSTLRKIFRPKDVTKLTGHVGLGGQVDFGDKASVPAPLTSDFGITVGGDGVASAVVQLNNDGKLLWSIFKEEKTPRAAYDNTDAAAFKALLDEARTSSKSIAEPLPSLIGKTKQETSFARAVRERDAFGHDAPELRGIIFIGDANRLVSVYMNNGGGLAIRDGIGLAQELVGQKSLEAATAAYDKAALARSTASIKSGRKTMDTAHLSGWKWSVAKTALSAGGFLTGKN</sequence>
<gene>
    <name evidence="5" type="ORF">BBAD15_g1743</name>
</gene>
<evidence type="ECO:0000313" key="5">
    <source>
        <dbReference type="EMBL" id="KGQ12506.1"/>
    </source>
</evidence>
<proteinExistence type="predicted"/>
<dbReference type="HOGENOM" id="CLU_009665_4_0_1"/>
<reference evidence="5 6" key="1">
    <citation type="submission" date="2012-10" db="EMBL/GenBank/DDBJ databases">
        <title>Genome sequencing and analysis of entomopathogenic fungi Beauveria bassiana D1-5.</title>
        <authorList>
            <person name="Li Q."/>
            <person name="Wang L."/>
            <person name="Zhang Z."/>
            <person name="Wang Q."/>
            <person name="Ren J."/>
            <person name="Wang M."/>
            <person name="Xu W."/>
            <person name="Wang J."/>
            <person name="Lu Y."/>
            <person name="Du Q."/>
            <person name="Sun Z."/>
        </authorList>
    </citation>
    <scope>NUCLEOTIDE SEQUENCE [LARGE SCALE GENOMIC DNA]</scope>
    <source>
        <strain evidence="5 6">D1-5</strain>
    </source>
</reference>
<dbReference type="Gene3D" id="3.50.50.60">
    <property type="entry name" value="FAD/NAD(P)-binding domain"/>
    <property type="match status" value="1"/>
</dbReference>
<dbReference type="EMBL" id="ANFO01000112">
    <property type="protein sequence ID" value="KGQ12506.1"/>
    <property type="molecule type" value="Genomic_DNA"/>
</dbReference>
<evidence type="ECO:0000256" key="2">
    <source>
        <dbReference type="ARBA" id="ARBA00022827"/>
    </source>
</evidence>
<keyword evidence="3" id="KW-0560">Oxidoreductase</keyword>
<evidence type="ECO:0000256" key="3">
    <source>
        <dbReference type="ARBA" id="ARBA00023002"/>
    </source>
</evidence>